<gene>
    <name evidence="1" type="ORF">SBU_000542</name>
</gene>
<dbReference type="EMBL" id="LYOR01000002">
    <property type="protein sequence ID" value="OFV66575.1"/>
    <property type="molecule type" value="Genomic_DNA"/>
</dbReference>
<dbReference type="AlphaFoldDB" id="A0A1F2P613"/>
<reference evidence="1" key="1">
    <citation type="submission" date="2016-05" db="EMBL/GenBank/DDBJ databases">
        <title>Microbial consortia oxidize butane by reversing methanogenesis.</title>
        <authorList>
            <person name="Laso-Perez R."/>
            <person name="Richter M."/>
            <person name="Wegener G."/>
            <person name="Musat F."/>
        </authorList>
    </citation>
    <scope>NUCLEOTIDE SEQUENCE [LARGE SCALE GENOMIC DNA]</scope>
    <source>
        <strain evidence="1">BOX1</strain>
    </source>
</reference>
<evidence type="ECO:0000313" key="2">
    <source>
        <dbReference type="Proteomes" id="UP000185779"/>
    </source>
</evidence>
<accession>A0A1F2P613</accession>
<dbReference type="Proteomes" id="UP000185779">
    <property type="component" value="Unassembled WGS sequence"/>
</dbReference>
<sequence>MKELIIKPERGLCVETVARRRYWKAVDRYMVSGCEDRESEEEIEILLRFLEDENLPAYRSMIEDEIGRGRSAYLILSFSEDGGYRVRMGIDDRQT</sequence>
<dbReference type="STRING" id="1839936.SBU_000542"/>
<protein>
    <submittedName>
        <fullName evidence="1">Uncharacterized protein</fullName>
    </submittedName>
</protein>
<keyword evidence="2" id="KW-1185">Reference proteome</keyword>
<comment type="caution">
    <text evidence="1">The sequence shown here is derived from an EMBL/GenBank/DDBJ whole genome shotgun (WGS) entry which is preliminary data.</text>
</comment>
<organism evidence="1 2">
    <name type="scientific">Candidatus Syntropharchaeum butanivorans</name>
    <dbReference type="NCBI Taxonomy" id="1839936"/>
    <lineage>
        <taxon>Archaea</taxon>
        <taxon>Methanobacteriati</taxon>
        <taxon>Methanobacteriota</taxon>
        <taxon>Stenosarchaea group</taxon>
        <taxon>Methanomicrobia</taxon>
        <taxon>Methanosarcinales</taxon>
        <taxon>ANME-2 cluster</taxon>
        <taxon>Candidatus Syntropharchaeum</taxon>
    </lineage>
</organism>
<evidence type="ECO:0000313" key="1">
    <source>
        <dbReference type="EMBL" id="OFV66575.1"/>
    </source>
</evidence>
<proteinExistence type="predicted"/>
<name>A0A1F2P613_9EURY</name>